<dbReference type="Proteomes" id="UP000616114">
    <property type="component" value="Unassembled WGS sequence"/>
</dbReference>
<dbReference type="AlphaFoldDB" id="A0A8J2TXD5"/>
<organism evidence="2 3">
    <name type="scientific">Sediminivirga luteola</name>
    <dbReference type="NCBI Taxonomy" id="1774748"/>
    <lineage>
        <taxon>Bacteria</taxon>
        <taxon>Bacillati</taxon>
        <taxon>Actinomycetota</taxon>
        <taxon>Actinomycetes</taxon>
        <taxon>Micrococcales</taxon>
        <taxon>Brevibacteriaceae</taxon>
        <taxon>Sediminivirga</taxon>
    </lineage>
</organism>
<dbReference type="InterPro" id="IPR034660">
    <property type="entry name" value="DinB/YfiT-like"/>
</dbReference>
<dbReference type="Gene3D" id="1.20.120.450">
    <property type="entry name" value="dinb family like domain"/>
    <property type="match status" value="1"/>
</dbReference>
<reference evidence="2" key="1">
    <citation type="journal article" date="2014" name="Int. J. Syst. Evol. Microbiol.">
        <title>Complete genome sequence of Corynebacterium casei LMG S-19264T (=DSM 44701T), isolated from a smear-ripened cheese.</title>
        <authorList>
            <consortium name="US DOE Joint Genome Institute (JGI-PGF)"/>
            <person name="Walter F."/>
            <person name="Albersmeier A."/>
            <person name="Kalinowski J."/>
            <person name="Ruckert C."/>
        </authorList>
    </citation>
    <scope>NUCLEOTIDE SEQUENCE</scope>
    <source>
        <strain evidence="2">CGMCC 1.12785</strain>
    </source>
</reference>
<dbReference type="InterPro" id="IPR017517">
    <property type="entry name" value="Maleyloyr_isom"/>
</dbReference>
<name>A0A8J2TXD5_9MICO</name>
<keyword evidence="3" id="KW-1185">Reference proteome</keyword>
<protein>
    <submittedName>
        <fullName evidence="2">Maleylpyruvate isomerase</fullName>
    </submittedName>
</protein>
<proteinExistence type="predicted"/>
<dbReference type="RefSeq" id="WP_188550190.1">
    <property type="nucleotide sequence ID" value="NZ_BMFY01000005.1"/>
</dbReference>
<dbReference type="Pfam" id="PF11716">
    <property type="entry name" value="MDMPI_N"/>
    <property type="match status" value="1"/>
</dbReference>
<reference evidence="2" key="2">
    <citation type="submission" date="2020-09" db="EMBL/GenBank/DDBJ databases">
        <authorList>
            <person name="Sun Q."/>
            <person name="Zhou Y."/>
        </authorList>
    </citation>
    <scope>NUCLEOTIDE SEQUENCE</scope>
    <source>
        <strain evidence="2">CGMCC 1.12785</strain>
    </source>
</reference>
<dbReference type="InterPro" id="IPR024344">
    <property type="entry name" value="MDMPI_metal-binding"/>
</dbReference>
<dbReference type="SUPFAM" id="SSF55718">
    <property type="entry name" value="SCP-like"/>
    <property type="match status" value="1"/>
</dbReference>
<dbReference type="Gene3D" id="3.30.1050.20">
    <property type="match status" value="1"/>
</dbReference>
<evidence type="ECO:0000259" key="1">
    <source>
        <dbReference type="Pfam" id="PF11716"/>
    </source>
</evidence>
<dbReference type="GO" id="GO:0016853">
    <property type="term" value="F:isomerase activity"/>
    <property type="evidence" value="ECO:0007669"/>
    <property type="project" value="UniProtKB-KW"/>
</dbReference>
<dbReference type="GO" id="GO:0046872">
    <property type="term" value="F:metal ion binding"/>
    <property type="evidence" value="ECO:0007669"/>
    <property type="project" value="InterPro"/>
</dbReference>
<dbReference type="EMBL" id="BMFY01000005">
    <property type="protein sequence ID" value="GGA12112.1"/>
    <property type="molecule type" value="Genomic_DNA"/>
</dbReference>
<dbReference type="InterPro" id="IPR036527">
    <property type="entry name" value="SCP2_sterol-bd_dom_sf"/>
</dbReference>
<evidence type="ECO:0000313" key="3">
    <source>
        <dbReference type="Proteomes" id="UP000616114"/>
    </source>
</evidence>
<sequence>MSTHDPQLDEALRTVRQSTEFFDAALARLERAEHEGGRVSGDDVYDQPSLLPGWRRRHVIAHVAANARAFLRLAEWARTGTEHPMYPSREARDAEIESLAARPALELRCLHRQGAAELDGCWRDATRPVWEARVRTAQGADIPFSETVWMRARELWLHAVDLDAGLGFEDVPPEVLARLLRDITGHWSSQGADDGPAVRLEVTDHPELAPEVPLPATGGEPALVRGTLAAVVGWASGRDASGLDAGAEVPAPRWL</sequence>
<evidence type="ECO:0000313" key="2">
    <source>
        <dbReference type="EMBL" id="GGA12112.1"/>
    </source>
</evidence>
<accession>A0A8J2TXD5</accession>
<keyword evidence="2" id="KW-0413">Isomerase</keyword>
<feature type="domain" description="Mycothiol-dependent maleylpyruvate isomerase metal-binding" evidence="1">
    <location>
        <begin position="41"/>
        <end position="162"/>
    </location>
</feature>
<comment type="caution">
    <text evidence="2">The sequence shown here is derived from an EMBL/GenBank/DDBJ whole genome shotgun (WGS) entry which is preliminary data.</text>
</comment>
<dbReference type="SUPFAM" id="SSF109854">
    <property type="entry name" value="DinB/YfiT-like putative metalloenzymes"/>
    <property type="match status" value="1"/>
</dbReference>
<gene>
    <name evidence="2" type="ORF">GCM10011333_13660</name>
</gene>
<dbReference type="NCBIfam" id="TIGR03083">
    <property type="entry name" value="maleylpyruvate isomerase family mycothiol-dependent enzyme"/>
    <property type="match status" value="1"/>
</dbReference>